<comment type="caution">
    <text evidence="7">The sequence shown here is derived from an EMBL/GenBank/DDBJ whole genome shotgun (WGS) entry which is preliminary data.</text>
</comment>
<reference evidence="8" key="1">
    <citation type="journal article" date="2019" name="Int. J. Syst. Evol. Microbiol.">
        <title>The Global Catalogue of Microorganisms (GCM) 10K type strain sequencing project: providing services to taxonomists for standard genome sequencing and annotation.</title>
        <authorList>
            <consortium name="The Broad Institute Genomics Platform"/>
            <consortium name="The Broad Institute Genome Sequencing Center for Infectious Disease"/>
            <person name="Wu L."/>
            <person name="Ma J."/>
        </authorList>
    </citation>
    <scope>NUCLEOTIDE SEQUENCE [LARGE SCALE GENOMIC DNA]</scope>
    <source>
        <strain evidence="8">CGMCC 4.7289</strain>
    </source>
</reference>
<dbReference type="PRINTS" id="PR00502">
    <property type="entry name" value="NUDIXFAMILY"/>
</dbReference>
<dbReference type="PANTHER" id="PTHR43782:SF3">
    <property type="entry name" value="ARGINASE"/>
    <property type="match status" value="1"/>
</dbReference>
<dbReference type="Pfam" id="PF00293">
    <property type="entry name" value="NUDIX"/>
    <property type="match status" value="1"/>
</dbReference>
<accession>A0ABV8LTS4</accession>
<dbReference type="InterPro" id="IPR020084">
    <property type="entry name" value="NUDIX_hydrolase_CS"/>
</dbReference>
<dbReference type="RefSeq" id="WP_253750441.1">
    <property type="nucleotide sequence ID" value="NZ_JAMZDZ010000001.1"/>
</dbReference>
<evidence type="ECO:0000256" key="2">
    <source>
        <dbReference type="ARBA" id="ARBA00022723"/>
    </source>
</evidence>
<keyword evidence="4" id="KW-0464">Manganese</keyword>
<dbReference type="EMBL" id="JBHSAY010000013">
    <property type="protein sequence ID" value="MFC4133743.1"/>
    <property type="molecule type" value="Genomic_DNA"/>
</dbReference>
<dbReference type="Gene3D" id="3.40.800.10">
    <property type="entry name" value="Ureohydrolase domain"/>
    <property type="match status" value="1"/>
</dbReference>
<protein>
    <submittedName>
        <fullName evidence="7">Arginase family protein</fullName>
    </submittedName>
</protein>
<evidence type="ECO:0000313" key="7">
    <source>
        <dbReference type="EMBL" id="MFC4133743.1"/>
    </source>
</evidence>
<comment type="similarity">
    <text evidence="5">Belongs to the arginase family.</text>
</comment>
<dbReference type="InterPro" id="IPR020476">
    <property type="entry name" value="Nudix_hydrolase"/>
</dbReference>
<dbReference type="Proteomes" id="UP001595816">
    <property type="component" value="Unassembled WGS sequence"/>
</dbReference>
<dbReference type="CDD" id="cd09999">
    <property type="entry name" value="Arginase-like_1"/>
    <property type="match status" value="1"/>
</dbReference>
<dbReference type="InterPro" id="IPR006035">
    <property type="entry name" value="Ureohydrolase"/>
</dbReference>
<evidence type="ECO:0000313" key="8">
    <source>
        <dbReference type="Proteomes" id="UP001595816"/>
    </source>
</evidence>
<evidence type="ECO:0000256" key="1">
    <source>
        <dbReference type="ARBA" id="ARBA00005582"/>
    </source>
</evidence>
<evidence type="ECO:0000256" key="4">
    <source>
        <dbReference type="ARBA" id="ARBA00023211"/>
    </source>
</evidence>
<name>A0ABV8LTS4_9ACTN</name>
<evidence type="ECO:0000259" key="6">
    <source>
        <dbReference type="PROSITE" id="PS51462"/>
    </source>
</evidence>
<dbReference type="Pfam" id="PF00491">
    <property type="entry name" value="Arginase"/>
    <property type="match status" value="1"/>
</dbReference>
<dbReference type="InterPro" id="IPR023696">
    <property type="entry name" value="Ureohydrolase_dom_sf"/>
</dbReference>
<keyword evidence="2" id="KW-0479">Metal-binding</keyword>
<dbReference type="PANTHER" id="PTHR43782">
    <property type="entry name" value="ARGINASE"/>
    <property type="match status" value="1"/>
</dbReference>
<organism evidence="7 8">
    <name type="scientific">Hamadaea flava</name>
    <dbReference type="NCBI Taxonomy" id="1742688"/>
    <lineage>
        <taxon>Bacteria</taxon>
        <taxon>Bacillati</taxon>
        <taxon>Actinomycetota</taxon>
        <taxon>Actinomycetes</taxon>
        <taxon>Micromonosporales</taxon>
        <taxon>Micromonosporaceae</taxon>
        <taxon>Hamadaea</taxon>
    </lineage>
</organism>
<comment type="similarity">
    <text evidence="1">Belongs to the Nudix hydrolase family.</text>
</comment>
<keyword evidence="8" id="KW-1185">Reference proteome</keyword>
<sequence length="406" mass="42728">MIQIAVVIVVDPAGRVLLQLRAPDAVNFPDLWGLPGGHVEAGESPEEAARRELLEETGLRPEQPLEFFSREVVPERELERFVYTVATSASADDLILGEGVALVFAERESIWDGRAFVHLDADVLGRFLADRPTDEARPTDSATKTALLVVPQWQGSSRSDARRLAVGAGLIAGHYPALEHTFVEVPDGVPVWSAVEQVAARTARAVAELGGRFVVTVGGDCSVDLSPVSAASERFDDLVVVWFDAHADLNTPESSPSGAFHGMVLRTLLGEGPPGLVPGCPLRPDQVVLVGARDLDPGEVEFVARSGIAVVAPEDVPAAVGSRRVYVHVDLDVLDPSVFGSVGFPAPGGLSEAQLLGALRGLVAECEVVGAAVAEFMAVSPADASAGVVWSVVDEFVGAARFRSSG</sequence>
<dbReference type="InterPro" id="IPR015797">
    <property type="entry name" value="NUDIX_hydrolase-like_dom_sf"/>
</dbReference>
<feature type="domain" description="Nudix hydrolase" evidence="6">
    <location>
        <begin position="1"/>
        <end position="129"/>
    </location>
</feature>
<keyword evidence="3" id="KW-0378">Hydrolase</keyword>
<evidence type="ECO:0000256" key="5">
    <source>
        <dbReference type="PROSITE-ProRule" id="PRU00742"/>
    </source>
</evidence>
<dbReference type="PROSITE" id="PS51409">
    <property type="entry name" value="ARGINASE_2"/>
    <property type="match status" value="1"/>
</dbReference>
<dbReference type="PROSITE" id="PS00893">
    <property type="entry name" value="NUDIX_BOX"/>
    <property type="match status" value="1"/>
</dbReference>
<gene>
    <name evidence="7" type="ORF">ACFOZ4_24290</name>
</gene>
<dbReference type="PRINTS" id="PR00116">
    <property type="entry name" value="ARGINASE"/>
</dbReference>
<dbReference type="SUPFAM" id="SSF55811">
    <property type="entry name" value="Nudix"/>
    <property type="match status" value="1"/>
</dbReference>
<dbReference type="Gene3D" id="3.90.79.10">
    <property type="entry name" value="Nucleoside Triphosphate Pyrophosphohydrolase"/>
    <property type="match status" value="1"/>
</dbReference>
<proteinExistence type="inferred from homology"/>
<dbReference type="InterPro" id="IPR000086">
    <property type="entry name" value="NUDIX_hydrolase_dom"/>
</dbReference>
<dbReference type="SUPFAM" id="SSF52768">
    <property type="entry name" value="Arginase/deacetylase"/>
    <property type="match status" value="1"/>
</dbReference>
<evidence type="ECO:0000256" key="3">
    <source>
        <dbReference type="ARBA" id="ARBA00022801"/>
    </source>
</evidence>
<dbReference type="PROSITE" id="PS51462">
    <property type="entry name" value="NUDIX"/>
    <property type="match status" value="1"/>
</dbReference>